<sequence>MRFVSEFPWKAASATGVGSHPGDDPAETLRMVLGELPDLPYLPELPARGVGADMVGRTASLLVDLSVEVQPSGWRFSDRPGRDAGRARDHLARDLDALEELAQGYEGPFKIQVCGPWTLAGSIELRYGDKTLADPGAVRDLTESLAEGLAQHVAGVRARVPGAQVLVQLDEPGLPGVLAGSVPTASGFGRLDAVEAPIAADRLRAVLPADTFTLVHCCAPEVPFRVLSTAGVSAISLDASLLRRKSEDRIGEAIEAGTAFFLGVVPGTETRLRDIGEIAKPVAGLWRRLGFDPARLAGQVVLTPSCGLAGASPAYARAALERCREAARALAEDPEGLAGS</sequence>
<dbReference type="EMBL" id="BAAAZR010000043">
    <property type="protein sequence ID" value="GAA3839627.1"/>
    <property type="molecule type" value="Genomic_DNA"/>
</dbReference>
<accession>A0ABP7JC62</accession>
<dbReference type="SUPFAM" id="SSF51726">
    <property type="entry name" value="UROD/MetE-like"/>
    <property type="match status" value="1"/>
</dbReference>
<protein>
    <submittedName>
        <fullName evidence="2">Methionine synthase</fullName>
    </submittedName>
</protein>
<dbReference type="Proteomes" id="UP001500888">
    <property type="component" value="Unassembled WGS sequence"/>
</dbReference>
<feature type="domain" description="Cobalamin-independent methionine synthase MetE C-terminal/archaeal" evidence="1">
    <location>
        <begin position="15"/>
        <end position="328"/>
    </location>
</feature>
<evidence type="ECO:0000313" key="3">
    <source>
        <dbReference type="Proteomes" id="UP001500888"/>
    </source>
</evidence>
<proteinExistence type="predicted"/>
<organism evidence="2 3">
    <name type="scientific">Sphaerisporangium flaviroseum</name>
    <dbReference type="NCBI Taxonomy" id="509199"/>
    <lineage>
        <taxon>Bacteria</taxon>
        <taxon>Bacillati</taxon>
        <taxon>Actinomycetota</taxon>
        <taxon>Actinomycetes</taxon>
        <taxon>Streptosporangiales</taxon>
        <taxon>Streptosporangiaceae</taxon>
        <taxon>Sphaerisporangium</taxon>
    </lineage>
</organism>
<comment type="caution">
    <text evidence="2">The sequence shown here is derived from an EMBL/GenBank/DDBJ whole genome shotgun (WGS) entry which is preliminary data.</text>
</comment>
<gene>
    <name evidence="2" type="ORF">GCM10022226_72420</name>
</gene>
<dbReference type="InterPro" id="IPR038071">
    <property type="entry name" value="UROD/MetE-like_sf"/>
</dbReference>
<dbReference type="InterPro" id="IPR002629">
    <property type="entry name" value="Met_Synth_C/arc"/>
</dbReference>
<dbReference type="Pfam" id="PF01717">
    <property type="entry name" value="Meth_synt_2"/>
    <property type="match status" value="1"/>
</dbReference>
<dbReference type="CDD" id="cd03310">
    <property type="entry name" value="CIMS_like"/>
    <property type="match status" value="1"/>
</dbReference>
<reference evidence="3" key="1">
    <citation type="journal article" date="2019" name="Int. J. Syst. Evol. Microbiol.">
        <title>The Global Catalogue of Microorganisms (GCM) 10K type strain sequencing project: providing services to taxonomists for standard genome sequencing and annotation.</title>
        <authorList>
            <consortium name="The Broad Institute Genomics Platform"/>
            <consortium name="The Broad Institute Genome Sequencing Center for Infectious Disease"/>
            <person name="Wu L."/>
            <person name="Ma J."/>
        </authorList>
    </citation>
    <scope>NUCLEOTIDE SEQUENCE [LARGE SCALE GENOMIC DNA]</scope>
    <source>
        <strain evidence="3">JCM 16908</strain>
    </source>
</reference>
<name>A0ABP7JC62_9ACTN</name>
<evidence type="ECO:0000259" key="1">
    <source>
        <dbReference type="Pfam" id="PF01717"/>
    </source>
</evidence>
<evidence type="ECO:0000313" key="2">
    <source>
        <dbReference type="EMBL" id="GAA3839627.1"/>
    </source>
</evidence>
<dbReference type="Gene3D" id="3.20.20.210">
    <property type="match status" value="1"/>
</dbReference>
<keyword evidence="3" id="KW-1185">Reference proteome</keyword>